<dbReference type="AlphaFoldDB" id="A0AAV6W427"/>
<accession>A0AAV6W427</accession>
<sequence>MLFPLVESAVPENIFKIWERHRASKKASTKDSSECLTELLEFLRIEVEGDERLKLRYNSFEDQVQPHGSKNQLRPRLAHSIPSAAALVSTDKNVGYRPAGCVFCGRLNHSSQDCSAIIDSTLEERRAAIKKKGVCLTCLRRGHFSGKCRAFVKCVICKGKHFPILCPQSSTRRDEMGSRETAVPDQAGHASGTDLSLFSNARNSYRMTYLQTLVVNVVTEDRVAAVRVLCDSGSQRSYITKKCVKELKLKPVGTEVIQQEVFGGGKTAPASHNTYSILLRSLDASFQFEVSALDQERICSYVPRVRDAAIFNFLENKGIHLSDYSSEVGENSDIQILLGADVWSKIITSQHYSLNKDLVAVKTRLGWSVIGKSESGYKDSSSILVSLVASTDISRLWDLESLGITESVLKSTTSDLLVSIEINPTAKSASLLAITPIIPVQFPSLFFLPHCISSGITTSYSNPKC</sequence>
<dbReference type="SMART" id="SM00343">
    <property type="entry name" value="ZnF_C2HC"/>
    <property type="match status" value="2"/>
</dbReference>
<dbReference type="Proteomes" id="UP000827092">
    <property type="component" value="Unassembled WGS sequence"/>
</dbReference>
<dbReference type="Gene3D" id="4.10.60.10">
    <property type="entry name" value="Zinc finger, CCHC-type"/>
    <property type="match status" value="1"/>
</dbReference>
<evidence type="ECO:0000313" key="2">
    <source>
        <dbReference type="EMBL" id="KAG8201871.1"/>
    </source>
</evidence>
<dbReference type="PANTHER" id="PTHR47331">
    <property type="entry name" value="PHD-TYPE DOMAIN-CONTAINING PROTEIN"/>
    <property type="match status" value="1"/>
</dbReference>
<dbReference type="InterPro" id="IPR001878">
    <property type="entry name" value="Znf_CCHC"/>
</dbReference>
<dbReference type="EMBL" id="JAFNEN010000002">
    <property type="protein sequence ID" value="KAG8201871.1"/>
    <property type="molecule type" value="Genomic_DNA"/>
</dbReference>
<dbReference type="GO" id="GO:0003676">
    <property type="term" value="F:nucleic acid binding"/>
    <property type="evidence" value="ECO:0007669"/>
    <property type="project" value="InterPro"/>
</dbReference>
<dbReference type="GO" id="GO:0008270">
    <property type="term" value="F:zinc ion binding"/>
    <property type="evidence" value="ECO:0007669"/>
    <property type="project" value="InterPro"/>
</dbReference>
<feature type="domain" description="CCHC-type" evidence="1">
    <location>
        <begin position="100"/>
        <end position="116"/>
    </location>
</feature>
<comment type="caution">
    <text evidence="2">The sequence shown here is derived from an EMBL/GenBank/DDBJ whole genome shotgun (WGS) entry which is preliminary data.</text>
</comment>
<name>A0AAV6W427_9ARAC</name>
<keyword evidence="3" id="KW-1185">Reference proteome</keyword>
<dbReference type="PANTHER" id="PTHR47331:SF5">
    <property type="entry name" value="RIBONUCLEASE H"/>
    <property type="match status" value="1"/>
</dbReference>
<dbReference type="InterPro" id="IPR021109">
    <property type="entry name" value="Peptidase_aspartic_dom_sf"/>
</dbReference>
<organism evidence="2 3">
    <name type="scientific">Oedothorax gibbosus</name>
    <dbReference type="NCBI Taxonomy" id="931172"/>
    <lineage>
        <taxon>Eukaryota</taxon>
        <taxon>Metazoa</taxon>
        <taxon>Ecdysozoa</taxon>
        <taxon>Arthropoda</taxon>
        <taxon>Chelicerata</taxon>
        <taxon>Arachnida</taxon>
        <taxon>Araneae</taxon>
        <taxon>Araneomorphae</taxon>
        <taxon>Entelegynae</taxon>
        <taxon>Araneoidea</taxon>
        <taxon>Linyphiidae</taxon>
        <taxon>Erigoninae</taxon>
        <taxon>Oedothorax</taxon>
    </lineage>
</organism>
<dbReference type="Gene3D" id="2.40.70.10">
    <property type="entry name" value="Acid Proteases"/>
    <property type="match status" value="1"/>
</dbReference>
<protein>
    <recommendedName>
        <fullName evidence="1">CCHC-type domain-containing protein</fullName>
    </recommendedName>
</protein>
<proteinExistence type="predicted"/>
<gene>
    <name evidence="2" type="ORF">JTE90_027350</name>
</gene>
<evidence type="ECO:0000259" key="1">
    <source>
        <dbReference type="SMART" id="SM00343"/>
    </source>
</evidence>
<reference evidence="2 3" key="1">
    <citation type="journal article" date="2022" name="Nat. Ecol. Evol.">
        <title>A masculinizing supergene underlies an exaggerated male reproductive morph in a spider.</title>
        <authorList>
            <person name="Hendrickx F."/>
            <person name="De Corte Z."/>
            <person name="Sonet G."/>
            <person name="Van Belleghem S.M."/>
            <person name="Kostlbacher S."/>
            <person name="Vangestel C."/>
        </authorList>
    </citation>
    <scope>NUCLEOTIDE SEQUENCE [LARGE SCALE GENOMIC DNA]</scope>
    <source>
        <strain evidence="2">W744_W776</strain>
    </source>
</reference>
<feature type="domain" description="CCHC-type" evidence="1">
    <location>
        <begin position="134"/>
        <end position="150"/>
    </location>
</feature>
<evidence type="ECO:0000313" key="3">
    <source>
        <dbReference type="Proteomes" id="UP000827092"/>
    </source>
</evidence>